<dbReference type="Proteomes" id="UP000199495">
    <property type="component" value="Unassembled WGS sequence"/>
</dbReference>
<keyword evidence="1" id="KW-0238">DNA-binding</keyword>
<keyword evidence="3" id="KW-1185">Reference proteome</keyword>
<evidence type="ECO:0000256" key="1">
    <source>
        <dbReference type="ARBA" id="ARBA00023125"/>
    </source>
</evidence>
<sequence>MAKTEATEPKVFQRKDSPNYWVRFSIKGQGQIRMPLGTADEAEALQLAQREHQRAVLRAEEGLLAVKSSFEKVAREYSADLKAQVAAGEAKPYVERDYPPIIERYFIAYFGKRPIDAITSGEIQRYQVWRKAYWVTGPGKDVRYIEYERGGKRLSRPAKHEQPTLSCLRKEASLLRSLFTYT</sequence>
<gene>
    <name evidence="2" type="ORF">SAMN04487974_103417</name>
</gene>
<dbReference type="STRING" id="440168.SAMN04487974_103417"/>
<dbReference type="GO" id="GO:0003677">
    <property type="term" value="F:DNA binding"/>
    <property type="evidence" value="ECO:0007669"/>
    <property type="project" value="UniProtKB-KW"/>
</dbReference>
<name>A0A1G7V1Z8_9HYPH</name>
<dbReference type="OrthoDB" id="102994at2"/>
<proteinExistence type="predicted"/>
<accession>A0A1G7V1Z8</accession>
<dbReference type="EMBL" id="FNCS01000003">
    <property type="protein sequence ID" value="SDG53551.1"/>
    <property type="molecule type" value="Genomic_DNA"/>
</dbReference>
<evidence type="ECO:0000313" key="2">
    <source>
        <dbReference type="EMBL" id="SDG53551.1"/>
    </source>
</evidence>
<dbReference type="AlphaFoldDB" id="A0A1G7V1Z8"/>
<organism evidence="2 3">
    <name type="scientific">Pelagibacterium luteolum</name>
    <dbReference type="NCBI Taxonomy" id="440168"/>
    <lineage>
        <taxon>Bacteria</taxon>
        <taxon>Pseudomonadati</taxon>
        <taxon>Pseudomonadota</taxon>
        <taxon>Alphaproteobacteria</taxon>
        <taxon>Hyphomicrobiales</taxon>
        <taxon>Devosiaceae</taxon>
        <taxon>Pelagibacterium</taxon>
    </lineage>
</organism>
<protein>
    <submittedName>
        <fullName evidence="2">Uncharacterized protein</fullName>
    </submittedName>
</protein>
<dbReference type="RefSeq" id="WP_090594704.1">
    <property type="nucleotide sequence ID" value="NZ_FNCS01000003.1"/>
</dbReference>
<evidence type="ECO:0000313" key="3">
    <source>
        <dbReference type="Proteomes" id="UP000199495"/>
    </source>
</evidence>
<dbReference type="Gene3D" id="1.10.150.130">
    <property type="match status" value="1"/>
</dbReference>
<dbReference type="InterPro" id="IPR010998">
    <property type="entry name" value="Integrase_recombinase_N"/>
</dbReference>
<reference evidence="2 3" key="1">
    <citation type="submission" date="2016-10" db="EMBL/GenBank/DDBJ databases">
        <authorList>
            <person name="de Groot N.N."/>
        </authorList>
    </citation>
    <scope>NUCLEOTIDE SEQUENCE [LARGE SCALE GENOMIC DNA]</scope>
    <source>
        <strain evidence="2 3">CGMCC 1.10267</strain>
    </source>
</reference>